<dbReference type="InterPro" id="IPR029020">
    <property type="entry name" value="Ammonium/urea_transptr"/>
</dbReference>
<comment type="similarity">
    <text evidence="2">Belongs to the urea transporter family.</text>
</comment>
<dbReference type="InterPro" id="IPR004937">
    <property type="entry name" value="Urea_transporter"/>
</dbReference>
<feature type="transmembrane region" description="Helical" evidence="10">
    <location>
        <begin position="175"/>
        <end position="195"/>
    </location>
</feature>
<feature type="domain" description="EF-hand" evidence="11">
    <location>
        <begin position="606"/>
        <end position="641"/>
    </location>
</feature>
<comment type="catalytic activity">
    <reaction evidence="8">
        <text>urea(in) = urea(out)</text>
        <dbReference type="Rhea" id="RHEA:32799"/>
        <dbReference type="ChEBI" id="CHEBI:16199"/>
    </reaction>
</comment>
<evidence type="ECO:0000313" key="13">
    <source>
        <dbReference type="Proteomes" id="UP000266841"/>
    </source>
</evidence>
<dbReference type="InterPro" id="IPR011992">
    <property type="entry name" value="EF-hand-dom_pair"/>
</dbReference>
<dbReference type="AlphaFoldDB" id="K0T3A5"/>
<dbReference type="eggNOG" id="ENOG502QWSG">
    <property type="taxonomic scope" value="Eukaryota"/>
</dbReference>
<comment type="caution">
    <text evidence="12">The sequence shown here is derived from an EMBL/GenBank/DDBJ whole genome shotgun (WGS) entry which is preliminary data.</text>
</comment>
<dbReference type="OrthoDB" id="426293at2759"/>
<evidence type="ECO:0000256" key="10">
    <source>
        <dbReference type="SAM" id="Phobius"/>
    </source>
</evidence>
<feature type="region of interest" description="Disordered" evidence="9">
    <location>
        <begin position="1"/>
        <end position="43"/>
    </location>
</feature>
<evidence type="ECO:0000256" key="4">
    <source>
        <dbReference type="ARBA" id="ARBA00022692"/>
    </source>
</evidence>
<proteinExistence type="inferred from homology"/>
<feature type="domain" description="EF-hand" evidence="11">
    <location>
        <begin position="643"/>
        <end position="678"/>
    </location>
</feature>
<evidence type="ECO:0000256" key="3">
    <source>
        <dbReference type="ARBA" id="ARBA00022475"/>
    </source>
</evidence>
<keyword evidence="7 10" id="KW-0472">Membrane</keyword>
<keyword evidence="6 10" id="KW-1133">Transmembrane helix</keyword>
<organism evidence="12 13">
    <name type="scientific">Thalassiosira oceanica</name>
    <name type="common">Marine diatom</name>
    <dbReference type="NCBI Taxonomy" id="159749"/>
    <lineage>
        <taxon>Eukaryota</taxon>
        <taxon>Sar</taxon>
        <taxon>Stramenopiles</taxon>
        <taxon>Ochrophyta</taxon>
        <taxon>Bacillariophyta</taxon>
        <taxon>Coscinodiscophyceae</taxon>
        <taxon>Thalassiosirophycidae</taxon>
        <taxon>Thalassiosirales</taxon>
        <taxon>Thalassiosiraceae</taxon>
        <taxon>Thalassiosira</taxon>
    </lineage>
</organism>
<gene>
    <name evidence="12" type="ORF">THAOC_05255</name>
</gene>
<evidence type="ECO:0000256" key="6">
    <source>
        <dbReference type="ARBA" id="ARBA00022989"/>
    </source>
</evidence>
<feature type="transmembrane region" description="Helical" evidence="10">
    <location>
        <begin position="202"/>
        <end position="220"/>
    </location>
</feature>
<dbReference type="EMBL" id="AGNL01004782">
    <property type="protein sequence ID" value="EJK73138.1"/>
    <property type="molecule type" value="Genomic_DNA"/>
</dbReference>
<dbReference type="SMART" id="SM00054">
    <property type="entry name" value="EFh"/>
    <property type="match status" value="3"/>
</dbReference>
<evidence type="ECO:0000259" key="11">
    <source>
        <dbReference type="PROSITE" id="PS50222"/>
    </source>
</evidence>
<dbReference type="Gene3D" id="1.10.3430.10">
    <property type="entry name" value="Ammonium transporter AmtB like domains"/>
    <property type="match status" value="1"/>
</dbReference>
<dbReference type="Gene3D" id="1.10.238.10">
    <property type="entry name" value="EF-hand"/>
    <property type="match status" value="1"/>
</dbReference>
<evidence type="ECO:0000256" key="8">
    <source>
        <dbReference type="ARBA" id="ARBA00033993"/>
    </source>
</evidence>
<sequence length="723" mass="78870">MEEINAWGSYEATTKNARSLGSAGVRRRQPTGVDRPSKDGHSVFFGTDDLAAIRPVEEVDEKKQEEALIKEKPPSPEFVEIRDLARDTFGVYFSSYDDEDVSEMKQKKKLGVLRSMNGTMPWFPALIKKRTGGPVKDCALFVEYCLRGIAQVYFQNNPLSGLLILTGMFVQSSRIAVQGLIAISAGNLTAVLMGFDHGLLSCGLFGYNSFLVGLALSTFYGPDTYYWAVVVGSIIMALFSSVLFVMLGKILAPYKTPPFTLPFNIATISFLLAMGNMNNVDMMPVRTPELPSYEVQELSGITARMFFAGAIRGVGQVFLANNIVAGCLVLAGILVCSRISAVAAFLGSVIGTGTAVLMGSPSSAIENGMYGFNSSLTLTAMLMFYAPSLGSTIIGIVAAVITVFIQMALATSLEPSGLPFMTLPFCLAALCFVVIQGTLRTVISVPLGSMTTPEDHLKRIQKLSAGFDLLHGAISSASYSGRASSRRKSWVSSARSGTRRLTVVLDDYQDEIHGSDHGRNIFGRIKQMLKRSSGTSDSNNAMVDAREGKMNNAMSQQSFRMSFALRNKALYQDEMKNAIHRMFLHIDADGNHEINKSQSVGLSDSLGLDFACQAFQLMDLDQSGDIDLDEFIAFSKISRHMPAIRRLIIKFFDFVDVNGDRSVELEELDQAREYLGLPAISEDDRASLMALSNDEGELEFDVSSLVSLKFDVTCSLTNSQTVM</sequence>
<dbReference type="InterPro" id="IPR018247">
    <property type="entry name" value="EF_Hand_1_Ca_BS"/>
</dbReference>
<name>K0T3A5_THAOC</name>
<evidence type="ECO:0000256" key="9">
    <source>
        <dbReference type="SAM" id="MobiDB-lite"/>
    </source>
</evidence>
<evidence type="ECO:0000256" key="5">
    <source>
        <dbReference type="ARBA" id="ARBA00022837"/>
    </source>
</evidence>
<keyword evidence="13" id="KW-1185">Reference proteome</keyword>
<dbReference type="Proteomes" id="UP000266841">
    <property type="component" value="Unassembled WGS sequence"/>
</dbReference>
<dbReference type="GO" id="GO:0005509">
    <property type="term" value="F:calcium ion binding"/>
    <property type="evidence" value="ECO:0007669"/>
    <property type="project" value="InterPro"/>
</dbReference>
<dbReference type="GO" id="GO:0005886">
    <property type="term" value="C:plasma membrane"/>
    <property type="evidence" value="ECO:0007669"/>
    <property type="project" value="UniProtKB-SubCell"/>
</dbReference>
<keyword evidence="4 10" id="KW-0812">Transmembrane</keyword>
<evidence type="ECO:0000256" key="2">
    <source>
        <dbReference type="ARBA" id="ARBA00005914"/>
    </source>
</evidence>
<evidence type="ECO:0000313" key="12">
    <source>
        <dbReference type="EMBL" id="EJK73138.1"/>
    </source>
</evidence>
<keyword evidence="5" id="KW-0106">Calcium</keyword>
<dbReference type="Pfam" id="PF03253">
    <property type="entry name" value="UT"/>
    <property type="match status" value="1"/>
</dbReference>
<feature type="transmembrane region" description="Helical" evidence="10">
    <location>
        <begin position="226"/>
        <end position="247"/>
    </location>
</feature>
<feature type="transmembrane region" description="Helical" evidence="10">
    <location>
        <begin position="259"/>
        <end position="277"/>
    </location>
</feature>
<dbReference type="PROSITE" id="PS50222">
    <property type="entry name" value="EF_HAND_2"/>
    <property type="match status" value="2"/>
</dbReference>
<keyword evidence="3" id="KW-1003">Cell membrane</keyword>
<dbReference type="InterPro" id="IPR002048">
    <property type="entry name" value="EF_hand_dom"/>
</dbReference>
<dbReference type="CDD" id="cd00051">
    <property type="entry name" value="EFh"/>
    <property type="match status" value="1"/>
</dbReference>
<feature type="transmembrane region" description="Helical" evidence="10">
    <location>
        <begin position="314"/>
        <end position="335"/>
    </location>
</feature>
<comment type="subcellular location">
    <subcellularLocation>
        <location evidence="1">Cell membrane</location>
        <topology evidence="1">Multi-pass membrane protein</topology>
    </subcellularLocation>
</comment>
<dbReference type="PROSITE" id="PS00018">
    <property type="entry name" value="EF_HAND_1"/>
    <property type="match status" value="2"/>
</dbReference>
<dbReference type="PANTHER" id="PTHR10464:SF4">
    <property type="entry name" value="UREA TRANSPORTER"/>
    <property type="match status" value="1"/>
</dbReference>
<accession>K0T3A5</accession>
<protein>
    <recommendedName>
        <fullName evidence="11">EF-hand domain-containing protein</fullName>
    </recommendedName>
</protein>
<reference evidence="12 13" key="1">
    <citation type="journal article" date="2012" name="Genome Biol.">
        <title>Genome and low-iron response of an oceanic diatom adapted to chronic iron limitation.</title>
        <authorList>
            <person name="Lommer M."/>
            <person name="Specht M."/>
            <person name="Roy A.S."/>
            <person name="Kraemer L."/>
            <person name="Andreson R."/>
            <person name="Gutowska M.A."/>
            <person name="Wolf J."/>
            <person name="Bergner S.V."/>
            <person name="Schilhabel M.B."/>
            <person name="Klostermeier U.C."/>
            <person name="Beiko R.G."/>
            <person name="Rosenstiel P."/>
            <person name="Hippler M."/>
            <person name="Laroche J."/>
        </authorList>
    </citation>
    <scope>NUCLEOTIDE SEQUENCE [LARGE SCALE GENOMIC DNA]</scope>
    <source>
        <strain evidence="12 13">CCMP1005</strain>
    </source>
</reference>
<dbReference type="GO" id="GO:0015204">
    <property type="term" value="F:urea transmembrane transporter activity"/>
    <property type="evidence" value="ECO:0007669"/>
    <property type="project" value="InterPro"/>
</dbReference>
<feature type="transmembrane region" description="Helical" evidence="10">
    <location>
        <begin position="417"/>
        <end position="439"/>
    </location>
</feature>
<dbReference type="SUPFAM" id="SSF47473">
    <property type="entry name" value="EF-hand"/>
    <property type="match status" value="1"/>
</dbReference>
<feature type="transmembrane region" description="Helical" evidence="10">
    <location>
        <begin position="342"/>
        <end position="362"/>
    </location>
</feature>
<feature type="transmembrane region" description="Helical" evidence="10">
    <location>
        <begin position="382"/>
        <end position="405"/>
    </location>
</feature>
<dbReference type="PANTHER" id="PTHR10464">
    <property type="entry name" value="UREA TRANSPORTER"/>
    <property type="match status" value="1"/>
</dbReference>
<evidence type="ECO:0000256" key="1">
    <source>
        <dbReference type="ARBA" id="ARBA00004651"/>
    </source>
</evidence>
<evidence type="ECO:0000256" key="7">
    <source>
        <dbReference type="ARBA" id="ARBA00023136"/>
    </source>
</evidence>